<name>A0A4Y2IG48_ARAVE</name>
<evidence type="ECO:0000313" key="1">
    <source>
        <dbReference type="EMBL" id="GBM76239.1"/>
    </source>
</evidence>
<proteinExistence type="predicted"/>
<gene>
    <name evidence="1" type="ORF">AVEN_105421_1</name>
</gene>
<organism evidence="1 2">
    <name type="scientific">Araneus ventricosus</name>
    <name type="common">Orbweaver spider</name>
    <name type="synonym">Epeira ventricosa</name>
    <dbReference type="NCBI Taxonomy" id="182803"/>
    <lineage>
        <taxon>Eukaryota</taxon>
        <taxon>Metazoa</taxon>
        <taxon>Ecdysozoa</taxon>
        <taxon>Arthropoda</taxon>
        <taxon>Chelicerata</taxon>
        <taxon>Arachnida</taxon>
        <taxon>Araneae</taxon>
        <taxon>Araneomorphae</taxon>
        <taxon>Entelegynae</taxon>
        <taxon>Araneoidea</taxon>
        <taxon>Araneidae</taxon>
        <taxon>Araneus</taxon>
    </lineage>
</organism>
<dbReference type="OrthoDB" id="6436643at2759"/>
<keyword evidence="2" id="KW-1185">Reference proteome</keyword>
<sequence length="101" mass="12112">MEQELRLGNVTCLLQPCKVTIIENLNNLRINVFAYEDEEVFPLYFSKREDNRVINPLYITQEEDKHYCLIRNMSRLLGDLTRHEKNFLLLFLLASFLKNLY</sequence>
<accession>A0A4Y2IG48</accession>
<dbReference type="AlphaFoldDB" id="A0A4Y2IG48"/>
<dbReference type="EMBL" id="BGPR01002608">
    <property type="protein sequence ID" value="GBM76239.1"/>
    <property type="molecule type" value="Genomic_DNA"/>
</dbReference>
<dbReference type="Proteomes" id="UP000499080">
    <property type="component" value="Unassembled WGS sequence"/>
</dbReference>
<evidence type="ECO:0000313" key="2">
    <source>
        <dbReference type="Proteomes" id="UP000499080"/>
    </source>
</evidence>
<comment type="caution">
    <text evidence="1">The sequence shown here is derived from an EMBL/GenBank/DDBJ whole genome shotgun (WGS) entry which is preliminary data.</text>
</comment>
<reference evidence="1 2" key="1">
    <citation type="journal article" date="2019" name="Sci. Rep.">
        <title>Orb-weaving spider Araneus ventricosus genome elucidates the spidroin gene catalogue.</title>
        <authorList>
            <person name="Kono N."/>
            <person name="Nakamura H."/>
            <person name="Ohtoshi R."/>
            <person name="Moran D.A.P."/>
            <person name="Shinohara A."/>
            <person name="Yoshida Y."/>
            <person name="Fujiwara M."/>
            <person name="Mori M."/>
            <person name="Tomita M."/>
            <person name="Arakawa K."/>
        </authorList>
    </citation>
    <scope>NUCLEOTIDE SEQUENCE [LARGE SCALE GENOMIC DNA]</scope>
</reference>
<protein>
    <submittedName>
        <fullName evidence="1">Uncharacterized protein</fullName>
    </submittedName>
</protein>